<dbReference type="PROSITE" id="PS51332">
    <property type="entry name" value="B12_BINDING"/>
    <property type="match status" value="1"/>
</dbReference>
<feature type="domain" description="Radical SAM core" evidence="7">
    <location>
        <begin position="189"/>
        <end position="433"/>
    </location>
</feature>
<evidence type="ECO:0000313" key="8">
    <source>
        <dbReference type="EMBL" id="MBG6090563.1"/>
    </source>
</evidence>
<dbReference type="Pfam" id="PF04055">
    <property type="entry name" value="Radical_SAM"/>
    <property type="match status" value="1"/>
</dbReference>
<dbReference type="SFLD" id="SFLDS00029">
    <property type="entry name" value="Radical_SAM"/>
    <property type="match status" value="1"/>
</dbReference>
<sequence>MSRHARRECLLLMHSLREDLPAFESLLERERPDLLLIGAMTVCLPGAVACAARAKEILGPEVVVVLGGRHPSESIYPVQGAVAHHPSSPVRLMAEGYVPPVFDLVVSGEAEHLIAELGEVLAAPDGGGTARDRLAGGLDRLARAPGRWIASRHDGGRIENLAGGGPDLARDLLPPPAALFGVRTAFDVFGGRLTGHVFSDAGNGCVFDCDFCSERRSVTGGLAQPSTGADRLMRQLRAVADVVAEDAPHRGASAFVEDSTLLGGAPRQIERLVRMLAAADLDLRFGGQLTIDQISRRMDLVKSLAGVGLDYVFIGVETLDPALIGGMNKDRRAQVGHWMGRTENAIAALADNGVRSGAAVLFGLGERQEHRLALLEELARWRRIHGSPDPISLNWATQHPLRDPAVGYRYHEWSVPAGEWTRAFADFGEASVNYPLRGVAPPVLGEVREVRAAFQELLVTGERATVNR</sequence>
<evidence type="ECO:0000256" key="1">
    <source>
        <dbReference type="ARBA" id="ARBA00001966"/>
    </source>
</evidence>
<dbReference type="InterPro" id="IPR006638">
    <property type="entry name" value="Elp3/MiaA/NifB-like_rSAM"/>
</dbReference>
<dbReference type="PROSITE" id="PS51918">
    <property type="entry name" value="RADICAL_SAM"/>
    <property type="match status" value="1"/>
</dbReference>
<dbReference type="Proteomes" id="UP000614047">
    <property type="component" value="Unassembled WGS sequence"/>
</dbReference>
<keyword evidence="3" id="KW-0479">Metal-binding</keyword>
<protein>
    <submittedName>
        <fullName evidence="8">B12-binding domain/radical SAM domain protein</fullName>
    </submittedName>
</protein>
<dbReference type="NCBIfam" id="TIGR04434">
    <property type="entry name" value="rSAM_Pput_1520"/>
    <property type="match status" value="1"/>
</dbReference>
<organism evidence="8 9">
    <name type="scientific">Actinomadura viridis</name>
    <dbReference type="NCBI Taxonomy" id="58110"/>
    <lineage>
        <taxon>Bacteria</taxon>
        <taxon>Bacillati</taxon>
        <taxon>Actinomycetota</taxon>
        <taxon>Actinomycetes</taxon>
        <taxon>Streptosporangiales</taxon>
        <taxon>Thermomonosporaceae</taxon>
        <taxon>Actinomadura</taxon>
    </lineage>
</organism>
<name>A0A931DPX1_9ACTN</name>
<keyword evidence="5" id="KW-0411">Iron-sulfur</keyword>
<dbReference type="GO" id="GO:0051536">
    <property type="term" value="F:iron-sulfur cluster binding"/>
    <property type="evidence" value="ECO:0007669"/>
    <property type="project" value="UniProtKB-KW"/>
</dbReference>
<dbReference type="SUPFAM" id="SSF102114">
    <property type="entry name" value="Radical SAM enzymes"/>
    <property type="match status" value="1"/>
</dbReference>
<keyword evidence="9" id="KW-1185">Reference proteome</keyword>
<dbReference type="InterPro" id="IPR007197">
    <property type="entry name" value="rSAM"/>
</dbReference>
<evidence type="ECO:0000256" key="3">
    <source>
        <dbReference type="ARBA" id="ARBA00022723"/>
    </source>
</evidence>
<proteinExistence type="predicted"/>
<keyword evidence="4" id="KW-0408">Iron</keyword>
<gene>
    <name evidence="8" type="ORF">IW256_004676</name>
</gene>
<dbReference type="InterPro" id="IPR051198">
    <property type="entry name" value="BchE-like"/>
</dbReference>
<evidence type="ECO:0000256" key="4">
    <source>
        <dbReference type="ARBA" id="ARBA00023004"/>
    </source>
</evidence>
<accession>A0A931DPX1</accession>
<feature type="domain" description="B12-binding" evidence="6">
    <location>
        <begin position="1"/>
        <end position="128"/>
    </location>
</feature>
<keyword evidence="2" id="KW-0949">S-adenosyl-L-methionine</keyword>
<reference evidence="8" key="1">
    <citation type="submission" date="2020-11" db="EMBL/GenBank/DDBJ databases">
        <title>Sequencing the genomes of 1000 actinobacteria strains.</title>
        <authorList>
            <person name="Klenk H.-P."/>
        </authorList>
    </citation>
    <scope>NUCLEOTIDE SEQUENCE</scope>
    <source>
        <strain evidence="8">DSM 43175</strain>
    </source>
</reference>
<comment type="caution">
    <text evidence="8">The sequence shown here is derived from an EMBL/GenBank/DDBJ whole genome shotgun (WGS) entry which is preliminary data.</text>
</comment>
<dbReference type="GO" id="GO:0046872">
    <property type="term" value="F:metal ion binding"/>
    <property type="evidence" value="ECO:0007669"/>
    <property type="project" value="UniProtKB-KW"/>
</dbReference>
<dbReference type="AlphaFoldDB" id="A0A931DPX1"/>
<evidence type="ECO:0000259" key="6">
    <source>
        <dbReference type="PROSITE" id="PS51332"/>
    </source>
</evidence>
<dbReference type="SFLD" id="SFLDG01082">
    <property type="entry name" value="B12-binding_domain_containing"/>
    <property type="match status" value="1"/>
</dbReference>
<dbReference type="InterPro" id="IPR058240">
    <property type="entry name" value="rSAM_sf"/>
</dbReference>
<dbReference type="SMART" id="SM00729">
    <property type="entry name" value="Elp3"/>
    <property type="match status" value="1"/>
</dbReference>
<evidence type="ECO:0000256" key="5">
    <source>
        <dbReference type="ARBA" id="ARBA00023014"/>
    </source>
</evidence>
<dbReference type="PANTHER" id="PTHR43409">
    <property type="entry name" value="ANAEROBIC MAGNESIUM-PROTOPORPHYRIN IX MONOMETHYL ESTER CYCLASE-RELATED"/>
    <property type="match status" value="1"/>
</dbReference>
<evidence type="ECO:0000313" key="9">
    <source>
        <dbReference type="Proteomes" id="UP000614047"/>
    </source>
</evidence>
<dbReference type="GO" id="GO:0031419">
    <property type="term" value="F:cobalamin binding"/>
    <property type="evidence" value="ECO:0007669"/>
    <property type="project" value="InterPro"/>
</dbReference>
<evidence type="ECO:0000259" key="7">
    <source>
        <dbReference type="PROSITE" id="PS51918"/>
    </source>
</evidence>
<dbReference type="InterPro" id="IPR030973">
    <property type="entry name" value="CHP04434"/>
</dbReference>
<evidence type="ECO:0000256" key="2">
    <source>
        <dbReference type="ARBA" id="ARBA00022691"/>
    </source>
</evidence>
<dbReference type="GO" id="GO:0003824">
    <property type="term" value="F:catalytic activity"/>
    <property type="evidence" value="ECO:0007669"/>
    <property type="project" value="InterPro"/>
</dbReference>
<dbReference type="Gene3D" id="3.20.20.70">
    <property type="entry name" value="Aldolase class I"/>
    <property type="match status" value="1"/>
</dbReference>
<dbReference type="EMBL" id="JADOUA010000001">
    <property type="protein sequence ID" value="MBG6090563.1"/>
    <property type="molecule type" value="Genomic_DNA"/>
</dbReference>
<dbReference type="InterPro" id="IPR006158">
    <property type="entry name" value="Cobalamin-bd"/>
</dbReference>
<dbReference type="InterPro" id="IPR013785">
    <property type="entry name" value="Aldolase_TIM"/>
</dbReference>
<comment type="cofactor">
    <cofactor evidence="1">
        <name>[4Fe-4S] cluster</name>
        <dbReference type="ChEBI" id="CHEBI:49883"/>
    </cofactor>
</comment>